<evidence type="ECO:0000256" key="3">
    <source>
        <dbReference type="RuleBase" id="RU003456"/>
    </source>
</evidence>
<evidence type="ECO:0000313" key="6">
    <source>
        <dbReference type="EMBL" id="MCU7550866.1"/>
    </source>
</evidence>
<keyword evidence="3" id="KW-0520">NAD</keyword>
<dbReference type="GO" id="GO:0048038">
    <property type="term" value="F:quinone binding"/>
    <property type="evidence" value="ECO:0007669"/>
    <property type="project" value="UniProtKB-KW"/>
</dbReference>
<evidence type="ECO:0000256" key="4">
    <source>
        <dbReference type="RuleBase" id="RU003582"/>
    </source>
</evidence>
<dbReference type="PANTHER" id="PTHR10884:SF14">
    <property type="entry name" value="NADH DEHYDROGENASE [UBIQUINONE] IRON-SULFUR PROTEIN 3, MITOCHONDRIAL"/>
    <property type="match status" value="1"/>
</dbReference>
<dbReference type="RefSeq" id="WP_279298302.1">
    <property type="nucleotide sequence ID" value="NZ_JAOTIF010000015.1"/>
</dbReference>
<dbReference type="GO" id="GO:0008137">
    <property type="term" value="F:NADH dehydrogenase (ubiquinone) activity"/>
    <property type="evidence" value="ECO:0007669"/>
    <property type="project" value="InterPro"/>
</dbReference>
<dbReference type="InterPro" id="IPR001268">
    <property type="entry name" value="NADH_UbQ_OxRdtase_30kDa_su"/>
</dbReference>
<dbReference type="AlphaFoldDB" id="A0A9X3B996"/>
<dbReference type="InterPro" id="IPR037232">
    <property type="entry name" value="NADH_quin_OxRdtase_su_C/D-like"/>
</dbReference>
<evidence type="ECO:0000256" key="1">
    <source>
        <dbReference type="ARBA" id="ARBA00007569"/>
    </source>
</evidence>
<accession>A0A9X3B996</accession>
<sequence length="149" mass="17793">MFNEELLTALPGIQSTSSFEDGGEWLTVYTTDWLHLAKKLRKHPDLLFDYLFCLTCVDWKTHLTMVYHLSSTVHRHNIVVKSKLDRDNPEIESVSHIWKTAEFHEREVFELFGVNFLHHPDLRNLILPEDWERYPLRKDYEDPVNMIKL</sequence>
<organism evidence="6 7">
    <name type="scientific">Paraflavisolibacter caeni</name>
    <dbReference type="NCBI Taxonomy" id="2982496"/>
    <lineage>
        <taxon>Bacteria</taxon>
        <taxon>Pseudomonadati</taxon>
        <taxon>Bacteroidota</taxon>
        <taxon>Chitinophagia</taxon>
        <taxon>Chitinophagales</taxon>
        <taxon>Chitinophagaceae</taxon>
        <taxon>Paraflavisolibacter</taxon>
    </lineage>
</organism>
<dbReference type="Gene3D" id="3.30.460.80">
    <property type="entry name" value="NADH:ubiquinone oxidoreductase, 30kDa subunit"/>
    <property type="match status" value="1"/>
</dbReference>
<dbReference type="Proteomes" id="UP001155483">
    <property type="component" value="Unassembled WGS sequence"/>
</dbReference>
<comment type="catalytic activity">
    <reaction evidence="4">
        <text>a quinone + NADH + 5 H(+)(in) = a quinol + NAD(+) + 4 H(+)(out)</text>
        <dbReference type="Rhea" id="RHEA:57888"/>
        <dbReference type="ChEBI" id="CHEBI:15378"/>
        <dbReference type="ChEBI" id="CHEBI:24646"/>
        <dbReference type="ChEBI" id="CHEBI:57540"/>
        <dbReference type="ChEBI" id="CHEBI:57945"/>
        <dbReference type="ChEBI" id="CHEBI:132124"/>
    </reaction>
</comment>
<evidence type="ECO:0000256" key="2">
    <source>
        <dbReference type="ARBA" id="ARBA00022448"/>
    </source>
</evidence>
<dbReference type="GO" id="GO:0016651">
    <property type="term" value="F:oxidoreductase activity, acting on NAD(P)H"/>
    <property type="evidence" value="ECO:0007669"/>
    <property type="project" value="InterPro"/>
</dbReference>
<keyword evidence="4" id="KW-0874">Quinone</keyword>
<keyword evidence="7" id="KW-1185">Reference proteome</keyword>
<keyword evidence="3" id="KW-1278">Translocase</keyword>
<evidence type="ECO:0000259" key="5">
    <source>
        <dbReference type="Pfam" id="PF00329"/>
    </source>
</evidence>
<comment type="similarity">
    <text evidence="1 3">Belongs to the complex I 30 kDa subunit family.</text>
</comment>
<dbReference type="EC" id="7.1.1.-" evidence="4"/>
<dbReference type="Pfam" id="PF00329">
    <property type="entry name" value="Complex1_30kDa"/>
    <property type="match status" value="1"/>
</dbReference>
<dbReference type="EMBL" id="JAOTIF010000015">
    <property type="protein sequence ID" value="MCU7550866.1"/>
    <property type="molecule type" value="Genomic_DNA"/>
</dbReference>
<gene>
    <name evidence="6" type="ORF">OCK74_17230</name>
</gene>
<protein>
    <recommendedName>
        <fullName evidence="4">NADH-quinone oxidoreductase</fullName>
        <ecNumber evidence="4">7.1.1.-</ecNumber>
    </recommendedName>
</protein>
<evidence type="ECO:0000313" key="7">
    <source>
        <dbReference type="Proteomes" id="UP001155483"/>
    </source>
</evidence>
<keyword evidence="2 3" id="KW-0813">Transport</keyword>
<dbReference type="InterPro" id="IPR020396">
    <property type="entry name" value="NADH_UbQ_OxRdtase_CS"/>
</dbReference>
<reference evidence="6" key="2">
    <citation type="submission" date="2023-04" db="EMBL/GenBank/DDBJ databases">
        <title>Paracnuella aquatica gen. nov., sp. nov., a member of the family Chitinophagaceae isolated from a hot spring.</title>
        <authorList>
            <person name="Wang C."/>
        </authorList>
    </citation>
    <scope>NUCLEOTIDE SEQUENCE</scope>
    <source>
        <strain evidence="6">LB-8</strain>
    </source>
</reference>
<dbReference type="SUPFAM" id="SSF143243">
    <property type="entry name" value="Nqo5-like"/>
    <property type="match status" value="1"/>
</dbReference>
<comment type="caution">
    <text evidence="6">The sequence shown here is derived from an EMBL/GenBank/DDBJ whole genome shotgun (WGS) entry which is preliminary data.</text>
</comment>
<comment type="function">
    <text evidence="4">NDH-1 shuttles electrons from NADH, via FMN and iron-sulfur (Fe-S) centers, to quinones in the respiratory chain.</text>
</comment>
<name>A0A9X3B996_9BACT</name>
<feature type="domain" description="NADH:ubiquinone oxidoreductase 30kDa subunit" evidence="5">
    <location>
        <begin position="27"/>
        <end position="141"/>
    </location>
</feature>
<reference evidence="6" key="1">
    <citation type="submission" date="2022-09" db="EMBL/GenBank/DDBJ databases">
        <authorList>
            <person name="Yuan C."/>
            <person name="Ke Z."/>
        </authorList>
    </citation>
    <scope>NUCLEOTIDE SEQUENCE</scope>
    <source>
        <strain evidence="6">LB-8</strain>
    </source>
</reference>
<dbReference type="PANTHER" id="PTHR10884">
    <property type="entry name" value="NADH DEHYDROGENASE UBIQUINONE IRON-SULFUR PROTEIN 3"/>
    <property type="match status" value="1"/>
</dbReference>
<proteinExistence type="inferred from homology"/>
<dbReference type="PROSITE" id="PS00542">
    <property type="entry name" value="COMPLEX1_30K"/>
    <property type="match status" value="1"/>
</dbReference>